<dbReference type="InterPro" id="IPR000835">
    <property type="entry name" value="HTH_MarR-typ"/>
</dbReference>
<keyword evidence="3" id="KW-0804">Transcription</keyword>
<dbReference type="Proteomes" id="UP001519306">
    <property type="component" value="Unassembled WGS sequence"/>
</dbReference>
<dbReference type="SUPFAM" id="SSF46785">
    <property type="entry name" value="Winged helix' DNA-binding domain"/>
    <property type="match status" value="1"/>
</dbReference>
<dbReference type="Pfam" id="PF01047">
    <property type="entry name" value="MarR"/>
    <property type="match status" value="1"/>
</dbReference>
<keyword evidence="6" id="KW-1185">Reference proteome</keyword>
<reference evidence="5 6" key="1">
    <citation type="submission" date="2021-03" db="EMBL/GenBank/DDBJ databases">
        <title>Genomic Encyclopedia of Type Strains, Phase IV (KMG-IV): sequencing the most valuable type-strain genomes for metagenomic binning, comparative biology and taxonomic classification.</title>
        <authorList>
            <person name="Goeker M."/>
        </authorList>
    </citation>
    <scope>NUCLEOTIDE SEQUENCE [LARGE SCALE GENOMIC DNA]</scope>
    <source>
        <strain evidence="5 6">DSM 27563</strain>
    </source>
</reference>
<accession>A0ABS4KAB0</accession>
<feature type="domain" description="HTH marR-type" evidence="4">
    <location>
        <begin position="1"/>
        <end position="137"/>
    </location>
</feature>
<dbReference type="Gene3D" id="1.10.10.10">
    <property type="entry name" value="Winged helix-like DNA-binding domain superfamily/Winged helix DNA-binding domain"/>
    <property type="match status" value="1"/>
</dbReference>
<evidence type="ECO:0000259" key="4">
    <source>
        <dbReference type="PROSITE" id="PS50995"/>
    </source>
</evidence>
<gene>
    <name evidence="5" type="ORF">J2Z71_000199</name>
</gene>
<evidence type="ECO:0000313" key="6">
    <source>
        <dbReference type="Proteomes" id="UP001519306"/>
    </source>
</evidence>
<dbReference type="EMBL" id="JAGGLJ010000002">
    <property type="protein sequence ID" value="MBP2024683.1"/>
    <property type="molecule type" value="Genomic_DNA"/>
</dbReference>
<sequence>MVEEIFSEVYDKFKLNFYRNIFQGFAKREASLTATETFCVEVIYALDRPTINQLGRFLELSQPNIAYKVNNLVKKGYVKKIQSKEDKREFFLEVTDKFHNYYDIKNEYMKTVLERAREKFSKEEMAQFEYILKVMSEELMPEITEGMKKD</sequence>
<proteinExistence type="predicted"/>
<dbReference type="SMART" id="SM00347">
    <property type="entry name" value="HTH_MARR"/>
    <property type="match status" value="1"/>
</dbReference>
<dbReference type="PROSITE" id="PS50995">
    <property type="entry name" value="HTH_MARR_2"/>
    <property type="match status" value="1"/>
</dbReference>
<organism evidence="5 6">
    <name type="scientific">Peptoniphilus stercorisuis</name>
    <dbReference type="NCBI Taxonomy" id="1436965"/>
    <lineage>
        <taxon>Bacteria</taxon>
        <taxon>Bacillati</taxon>
        <taxon>Bacillota</taxon>
        <taxon>Tissierellia</taxon>
        <taxon>Tissierellales</taxon>
        <taxon>Peptoniphilaceae</taxon>
        <taxon>Peptoniphilus</taxon>
    </lineage>
</organism>
<dbReference type="InterPro" id="IPR036390">
    <property type="entry name" value="WH_DNA-bd_sf"/>
</dbReference>
<evidence type="ECO:0000256" key="1">
    <source>
        <dbReference type="ARBA" id="ARBA00023015"/>
    </source>
</evidence>
<keyword evidence="2 5" id="KW-0238">DNA-binding</keyword>
<evidence type="ECO:0000256" key="2">
    <source>
        <dbReference type="ARBA" id="ARBA00023125"/>
    </source>
</evidence>
<dbReference type="RefSeq" id="WP_210059992.1">
    <property type="nucleotide sequence ID" value="NZ_JAGGLJ010000002.1"/>
</dbReference>
<comment type="caution">
    <text evidence="5">The sequence shown here is derived from an EMBL/GenBank/DDBJ whole genome shotgun (WGS) entry which is preliminary data.</text>
</comment>
<dbReference type="GO" id="GO:0003677">
    <property type="term" value="F:DNA binding"/>
    <property type="evidence" value="ECO:0007669"/>
    <property type="project" value="UniProtKB-KW"/>
</dbReference>
<name>A0ABS4KAB0_9FIRM</name>
<protein>
    <submittedName>
        <fullName evidence="5">DNA-binding MarR family transcriptional regulator</fullName>
    </submittedName>
</protein>
<dbReference type="PANTHER" id="PTHR42756">
    <property type="entry name" value="TRANSCRIPTIONAL REGULATOR, MARR"/>
    <property type="match status" value="1"/>
</dbReference>
<evidence type="ECO:0000313" key="5">
    <source>
        <dbReference type="EMBL" id="MBP2024683.1"/>
    </source>
</evidence>
<dbReference type="InterPro" id="IPR036388">
    <property type="entry name" value="WH-like_DNA-bd_sf"/>
</dbReference>
<evidence type="ECO:0000256" key="3">
    <source>
        <dbReference type="ARBA" id="ARBA00023163"/>
    </source>
</evidence>
<dbReference type="PANTHER" id="PTHR42756:SF1">
    <property type="entry name" value="TRANSCRIPTIONAL REPRESSOR OF EMRAB OPERON"/>
    <property type="match status" value="1"/>
</dbReference>
<keyword evidence="1" id="KW-0805">Transcription regulation</keyword>